<feature type="region of interest" description="Disordered" evidence="1">
    <location>
        <begin position="90"/>
        <end position="138"/>
    </location>
</feature>
<feature type="domain" description="PknH-like extracellular" evidence="3">
    <location>
        <begin position="136"/>
        <end position="324"/>
    </location>
</feature>
<evidence type="ECO:0000313" key="4">
    <source>
        <dbReference type="EMBL" id="OSC32989.1"/>
    </source>
</evidence>
<keyword evidence="2" id="KW-1133">Transmembrane helix</keyword>
<keyword evidence="5" id="KW-1185">Reference proteome</keyword>
<evidence type="ECO:0000256" key="2">
    <source>
        <dbReference type="SAM" id="Phobius"/>
    </source>
</evidence>
<evidence type="ECO:0000259" key="3">
    <source>
        <dbReference type="Pfam" id="PF14032"/>
    </source>
</evidence>
<proteinExistence type="predicted"/>
<dbReference type="Gene3D" id="3.40.1000.70">
    <property type="entry name" value="PknH-like extracellular domain"/>
    <property type="match status" value="1"/>
</dbReference>
<protein>
    <recommendedName>
        <fullName evidence="3">PknH-like extracellular domain-containing protein</fullName>
    </recommendedName>
</protein>
<keyword evidence="2" id="KW-0472">Membrane</keyword>
<sequence>MHRHPPEETATMSTPPHRPWSHGAPPPPGPYGRPPAGPPPQPGYPPYPGYPQAPLPPPPKNKRVWVWVAVGAVSALLMATVLIVLARGDRSGSDSTAAGPSTTVSAPPADTAGPDAGPSSSPVSTSAGSPPESGNSTLAGYLQTREQLEERMKGPLTPSAGESGTAPLAVTVTPPECTGNVIPATATIYSGIDYTDMVVQGFRGPGNSVTTNVIEAVVRFPDAAAAKRFLNDQYADMSSCVYKAVTVTYPDGATFDGKTTAVGKNTDTEGDLLNTIVFPNPLPADTGKGCDRALGRHDAVIVDVAVCRDAGSGGYGTGLARAILRAID</sequence>
<evidence type="ECO:0000256" key="1">
    <source>
        <dbReference type="SAM" id="MobiDB-lite"/>
    </source>
</evidence>
<organism evidence="4 5">
    <name type="scientific">Mycolicibacillus koreensis</name>
    <dbReference type="NCBI Taxonomy" id="1069220"/>
    <lineage>
        <taxon>Bacteria</taxon>
        <taxon>Bacillati</taxon>
        <taxon>Actinomycetota</taxon>
        <taxon>Actinomycetes</taxon>
        <taxon>Mycobacteriales</taxon>
        <taxon>Mycobacteriaceae</taxon>
        <taxon>Mycolicibacillus</taxon>
    </lineage>
</organism>
<dbReference type="InterPro" id="IPR026954">
    <property type="entry name" value="PknH-like_Extracell"/>
</dbReference>
<feature type="region of interest" description="Disordered" evidence="1">
    <location>
        <begin position="151"/>
        <end position="172"/>
    </location>
</feature>
<dbReference type="EMBL" id="NCXO01000029">
    <property type="protein sequence ID" value="OSC32989.1"/>
    <property type="molecule type" value="Genomic_DNA"/>
</dbReference>
<accession>A0AA91PD69</accession>
<reference evidence="4 5" key="1">
    <citation type="submission" date="2017-04" db="EMBL/GenBank/DDBJ databases">
        <title>The new phylogeny of genus Mycobacterium.</title>
        <authorList>
            <person name="Tortoli E."/>
            <person name="Trovato A."/>
            <person name="Cirillo D.M."/>
        </authorList>
    </citation>
    <scope>NUCLEOTIDE SEQUENCE [LARGE SCALE GENOMIC DNA]</scope>
    <source>
        <strain evidence="4 5">KCTC 19819</strain>
    </source>
</reference>
<feature type="region of interest" description="Disordered" evidence="1">
    <location>
        <begin position="1"/>
        <end position="51"/>
    </location>
</feature>
<name>A0AA91PD69_9MYCO</name>
<keyword evidence="2" id="KW-0812">Transmembrane</keyword>
<dbReference type="AlphaFoldDB" id="A0AA91PD69"/>
<gene>
    <name evidence="4" type="ORF">B8W67_13090</name>
</gene>
<dbReference type="Proteomes" id="UP000193577">
    <property type="component" value="Unassembled WGS sequence"/>
</dbReference>
<feature type="compositionally biased region" description="Pro residues" evidence="1">
    <location>
        <begin position="24"/>
        <end position="51"/>
    </location>
</feature>
<evidence type="ECO:0000313" key="5">
    <source>
        <dbReference type="Proteomes" id="UP000193577"/>
    </source>
</evidence>
<comment type="caution">
    <text evidence="4">The sequence shown here is derived from an EMBL/GenBank/DDBJ whole genome shotgun (WGS) entry which is preliminary data.</text>
</comment>
<dbReference type="Pfam" id="PF14032">
    <property type="entry name" value="PknH_C"/>
    <property type="match status" value="1"/>
</dbReference>
<feature type="compositionally biased region" description="Polar residues" evidence="1">
    <location>
        <begin position="93"/>
        <end position="105"/>
    </location>
</feature>
<feature type="compositionally biased region" description="Low complexity" evidence="1">
    <location>
        <begin position="106"/>
        <end position="131"/>
    </location>
</feature>
<dbReference type="InterPro" id="IPR038232">
    <property type="entry name" value="PknH-like_Extracell_sf"/>
</dbReference>
<feature type="transmembrane region" description="Helical" evidence="2">
    <location>
        <begin position="64"/>
        <end position="86"/>
    </location>
</feature>